<sequence length="43" mass="4836">MTRPIQASLDLQALKTESVHCPPGRDARARLVGGKSERLRAWY</sequence>
<reference evidence="1 2" key="1">
    <citation type="submission" date="2018-06" db="EMBL/GenBank/DDBJ databases">
        <authorList>
            <consortium name="Pathogen Informatics"/>
            <person name="Doyle S."/>
        </authorList>
    </citation>
    <scope>NUCLEOTIDE SEQUENCE [LARGE SCALE GENOMIC DNA]</scope>
    <source>
        <strain evidence="1 2">NCTC8500</strain>
    </source>
</reference>
<proteinExistence type="predicted"/>
<name>A0A377DTM0_ECOLX</name>
<organism evidence="1 2">
    <name type="scientific">Escherichia coli</name>
    <dbReference type="NCBI Taxonomy" id="562"/>
    <lineage>
        <taxon>Bacteria</taxon>
        <taxon>Pseudomonadati</taxon>
        <taxon>Pseudomonadota</taxon>
        <taxon>Gammaproteobacteria</taxon>
        <taxon>Enterobacterales</taxon>
        <taxon>Enterobacteriaceae</taxon>
        <taxon>Escherichia</taxon>
    </lineage>
</organism>
<evidence type="ECO:0000313" key="1">
    <source>
        <dbReference type="EMBL" id="STM39413.1"/>
    </source>
</evidence>
<gene>
    <name evidence="1" type="ORF">NCTC8500_03228</name>
</gene>
<accession>A0A377DTM0</accession>
<dbReference type="Proteomes" id="UP000254429">
    <property type="component" value="Unassembled WGS sequence"/>
</dbReference>
<protein>
    <submittedName>
        <fullName evidence="1">Uncharacterized protein</fullName>
    </submittedName>
</protein>
<evidence type="ECO:0000313" key="2">
    <source>
        <dbReference type="Proteomes" id="UP000254429"/>
    </source>
</evidence>
<dbReference type="AlphaFoldDB" id="A0A377DTM0"/>
<dbReference type="EMBL" id="UGFG01000001">
    <property type="protein sequence ID" value="STM39413.1"/>
    <property type="molecule type" value="Genomic_DNA"/>
</dbReference>